<dbReference type="EMBL" id="JAHSPG010000017">
    <property type="protein sequence ID" value="MBV4360125.1"/>
    <property type="molecule type" value="Genomic_DNA"/>
</dbReference>
<dbReference type="InterPro" id="IPR000847">
    <property type="entry name" value="LysR_HTH_N"/>
</dbReference>
<evidence type="ECO:0000259" key="5">
    <source>
        <dbReference type="PROSITE" id="PS50931"/>
    </source>
</evidence>
<proteinExistence type="inferred from homology"/>
<dbReference type="Proteomes" id="UP000812270">
    <property type="component" value="Unassembled WGS sequence"/>
</dbReference>
<keyword evidence="3" id="KW-0238">DNA-binding</keyword>
<dbReference type="AlphaFoldDB" id="A0A9E2SFH8"/>
<dbReference type="CDD" id="cd05466">
    <property type="entry name" value="PBP2_LTTR_substrate"/>
    <property type="match status" value="1"/>
</dbReference>
<gene>
    <name evidence="6" type="ORF">KTO63_23370</name>
</gene>
<evidence type="ECO:0000313" key="6">
    <source>
        <dbReference type="EMBL" id="MBV4360125.1"/>
    </source>
</evidence>
<keyword evidence="4" id="KW-0804">Transcription</keyword>
<evidence type="ECO:0000256" key="1">
    <source>
        <dbReference type="ARBA" id="ARBA00009437"/>
    </source>
</evidence>
<reference evidence="6" key="1">
    <citation type="submission" date="2021-06" db="EMBL/GenBank/DDBJ databases">
        <authorList>
            <person name="Huq M.A."/>
        </authorList>
    </citation>
    <scope>NUCLEOTIDE SEQUENCE</scope>
    <source>
        <strain evidence="6">MAH-26</strain>
    </source>
</reference>
<feature type="domain" description="HTH lysR-type" evidence="5">
    <location>
        <begin position="4"/>
        <end position="61"/>
    </location>
</feature>
<keyword evidence="7" id="KW-1185">Reference proteome</keyword>
<dbReference type="RefSeq" id="WP_217794394.1">
    <property type="nucleotide sequence ID" value="NZ_JAHSPG010000017.1"/>
</dbReference>
<dbReference type="PANTHER" id="PTHR30126:SF25">
    <property type="entry name" value="HTH-TYPE TRANSCRIPTIONAL REGULATOR METR"/>
    <property type="match status" value="1"/>
</dbReference>
<protein>
    <submittedName>
        <fullName evidence="6">LysR family transcriptional regulator</fullName>
    </submittedName>
</protein>
<dbReference type="Pfam" id="PF00126">
    <property type="entry name" value="HTH_1"/>
    <property type="match status" value="1"/>
</dbReference>
<organism evidence="6 7">
    <name type="scientific">Pinibacter aurantiacus</name>
    <dbReference type="NCBI Taxonomy" id="2851599"/>
    <lineage>
        <taxon>Bacteria</taxon>
        <taxon>Pseudomonadati</taxon>
        <taxon>Bacteroidota</taxon>
        <taxon>Chitinophagia</taxon>
        <taxon>Chitinophagales</taxon>
        <taxon>Chitinophagaceae</taxon>
        <taxon>Pinibacter</taxon>
    </lineage>
</organism>
<dbReference type="PANTHER" id="PTHR30126">
    <property type="entry name" value="HTH-TYPE TRANSCRIPTIONAL REGULATOR"/>
    <property type="match status" value="1"/>
</dbReference>
<evidence type="ECO:0000256" key="4">
    <source>
        <dbReference type="ARBA" id="ARBA00023163"/>
    </source>
</evidence>
<comment type="similarity">
    <text evidence="1">Belongs to the LysR transcriptional regulatory family.</text>
</comment>
<name>A0A9E2SFH8_9BACT</name>
<dbReference type="InterPro" id="IPR005119">
    <property type="entry name" value="LysR_subst-bd"/>
</dbReference>
<evidence type="ECO:0000256" key="3">
    <source>
        <dbReference type="ARBA" id="ARBA00023125"/>
    </source>
</evidence>
<keyword evidence="2" id="KW-0805">Transcription regulation</keyword>
<evidence type="ECO:0000256" key="2">
    <source>
        <dbReference type="ARBA" id="ARBA00023015"/>
    </source>
</evidence>
<comment type="caution">
    <text evidence="6">The sequence shown here is derived from an EMBL/GenBank/DDBJ whole genome shotgun (WGS) entry which is preliminary data.</text>
</comment>
<dbReference type="GO" id="GO:0003700">
    <property type="term" value="F:DNA-binding transcription factor activity"/>
    <property type="evidence" value="ECO:0007669"/>
    <property type="project" value="InterPro"/>
</dbReference>
<sequence>MINVGLHHFRLVDTIVKEGTLTKAADTLFLTQSALSHQLKELENEVGVTIFHRKGKKLELSLEGKRFLCSAEKILTELKSLETDLHNFKTGDIGTLKVTTQCYTAYHWLPPIIKYYKKMSPGIDIHVVSAATHLPLEYLLKGDLDVAIVRNKIDNPQIHYEPIFQDKLFAIVSREHPLAKKKCITIKDLEGEELFLHFSNPATGNIPIVENLMQEQGVRPKHVHRIHYTDAIIEMVNANMGITVMADWIVQPYLESKDIVAKPMPKEVASRTWYAASCKQNIVVNNFLDCLKLHFDNIHIEVESGKKENVFSNSLIQQLMLNE</sequence>
<dbReference type="GO" id="GO:0000976">
    <property type="term" value="F:transcription cis-regulatory region binding"/>
    <property type="evidence" value="ECO:0007669"/>
    <property type="project" value="TreeGrafter"/>
</dbReference>
<dbReference type="PROSITE" id="PS50931">
    <property type="entry name" value="HTH_LYSR"/>
    <property type="match status" value="1"/>
</dbReference>
<evidence type="ECO:0000313" key="7">
    <source>
        <dbReference type="Proteomes" id="UP000812270"/>
    </source>
</evidence>
<accession>A0A9E2SFH8</accession>
<dbReference type="Pfam" id="PF03466">
    <property type="entry name" value="LysR_substrate"/>
    <property type="match status" value="1"/>
</dbReference>